<evidence type="ECO:0000259" key="12">
    <source>
        <dbReference type="PROSITE" id="PS50928"/>
    </source>
</evidence>
<gene>
    <name evidence="13" type="ORF">P1J78_20315</name>
</gene>
<organism evidence="13 14">
    <name type="scientific">Psychromarinibacter sediminicola</name>
    <dbReference type="NCBI Taxonomy" id="3033385"/>
    <lineage>
        <taxon>Bacteria</taxon>
        <taxon>Pseudomonadati</taxon>
        <taxon>Pseudomonadota</taxon>
        <taxon>Alphaproteobacteria</taxon>
        <taxon>Rhodobacterales</taxon>
        <taxon>Paracoccaceae</taxon>
        <taxon>Psychromarinibacter</taxon>
    </lineage>
</organism>
<dbReference type="CDD" id="cd06261">
    <property type="entry name" value="TM_PBP2"/>
    <property type="match status" value="1"/>
</dbReference>
<dbReference type="Gene3D" id="1.10.3720.10">
    <property type="entry name" value="MetI-like"/>
    <property type="match status" value="1"/>
</dbReference>
<protein>
    <recommendedName>
        <fullName evidence="10">Maltose/maltodextrin transport system permease protein MalG</fullName>
    </recommendedName>
</protein>
<comment type="caution">
    <text evidence="13">The sequence shown here is derived from an EMBL/GenBank/DDBJ whole genome shotgun (WGS) entry which is preliminary data.</text>
</comment>
<keyword evidence="4 11" id="KW-0813">Transport</keyword>
<dbReference type="SUPFAM" id="SSF161098">
    <property type="entry name" value="MetI-like"/>
    <property type="match status" value="1"/>
</dbReference>
<keyword evidence="7 11" id="KW-0812">Transmembrane</keyword>
<evidence type="ECO:0000256" key="8">
    <source>
        <dbReference type="ARBA" id="ARBA00022989"/>
    </source>
</evidence>
<evidence type="ECO:0000256" key="6">
    <source>
        <dbReference type="ARBA" id="ARBA00022597"/>
    </source>
</evidence>
<feature type="transmembrane region" description="Helical" evidence="11">
    <location>
        <begin position="199"/>
        <end position="224"/>
    </location>
</feature>
<dbReference type="Pfam" id="PF00528">
    <property type="entry name" value="BPD_transp_1"/>
    <property type="match status" value="1"/>
</dbReference>
<feature type="transmembrane region" description="Helical" evidence="11">
    <location>
        <begin position="335"/>
        <end position="353"/>
    </location>
</feature>
<dbReference type="RefSeq" id="WP_275569221.1">
    <property type="nucleotide sequence ID" value="NZ_JARGYC010000075.1"/>
</dbReference>
<dbReference type="InterPro" id="IPR050901">
    <property type="entry name" value="BP-dep_ABC_trans_perm"/>
</dbReference>
<evidence type="ECO:0000313" key="14">
    <source>
        <dbReference type="Proteomes" id="UP001220964"/>
    </source>
</evidence>
<evidence type="ECO:0000256" key="1">
    <source>
        <dbReference type="ARBA" id="ARBA00002264"/>
    </source>
</evidence>
<feature type="transmembrane region" description="Helical" evidence="11">
    <location>
        <begin position="166"/>
        <end position="187"/>
    </location>
</feature>
<evidence type="ECO:0000256" key="3">
    <source>
        <dbReference type="ARBA" id="ARBA00009047"/>
    </source>
</evidence>
<keyword evidence="9 11" id="KW-0472">Membrane</keyword>
<dbReference type="AlphaFoldDB" id="A0AAE3TAB4"/>
<dbReference type="GO" id="GO:0005886">
    <property type="term" value="C:plasma membrane"/>
    <property type="evidence" value="ECO:0007669"/>
    <property type="project" value="UniProtKB-SubCell"/>
</dbReference>
<reference evidence="13" key="1">
    <citation type="submission" date="2023-03" db="EMBL/GenBank/DDBJ databases">
        <title>Multiphase analysis and comparison of six strains from genera Psychromarinibacter, Lutimaribacter, and Maritimibacter, including a novel species: Psychromarinibacter sediminicola sp. nov.</title>
        <authorList>
            <person name="Wang Y.-H."/>
            <person name="Ye M.-Q."/>
            <person name="Du Z.-J."/>
        </authorList>
    </citation>
    <scope>NUCLEOTIDE SEQUENCE</scope>
    <source>
        <strain evidence="13">C21-152</strain>
    </source>
</reference>
<evidence type="ECO:0000256" key="11">
    <source>
        <dbReference type="RuleBase" id="RU363032"/>
    </source>
</evidence>
<feature type="transmembrane region" description="Helical" evidence="11">
    <location>
        <begin position="42"/>
        <end position="65"/>
    </location>
</feature>
<feature type="transmembrane region" description="Helical" evidence="11">
    <location>
        <begin position="274"/>
        <end position="296"/>
    </location>
</feature>
<feature type="transmembrane region" description="Helical" evidence="11">
    <location>
        <begin position="230"/>
        <end position="253"/>
    </location>
</feature>
<feature type="domain" description="ABC transmembrane type-1" evidence="12">
    <location>
        <begin position="162"/>
        <end position="354"/>
    </location>
</feature>
<evidence type="ECO:0000256" key="10">
    <source>
        <dbReference type="ARBA" id="ARBA00041109"/>
    </source>
</evidence>
<dbReference type="InterPro" id="IPR000515">
    <property type="entry name" value="MetI-like"/>
</dbReference>
<dbReference type="GO" id="GO:0042956">
    <property type="term" value="P:maltodextrin transmembrane transport"/>
    <property type="evidence" value="ECO:0007669"/>
    <property type="project" value="TreeGrafter"/>
</dbReference>
<dbReference type="PANTHER" id="PTHR32243">
    <property type="entry name" value="MALTOSE TRANSPORT SYSTEM PERMEASE-RELATED"/>
    <property type="match status" value="1"/>
</dbReference>
<evidence type="ECO:0000256" key="7">
    <source>
        <dbReference type="ARBA" id="ARBA00022692"/>
    </source>
</evidence>
<comment type="similarity">
    <text evidence="3">Belongs to the binding-protein-dependent transport system permease family. MalFG subfamily.</text>
</comment>
<evidence type="ECO:0000256" key="5">
    <source>
        <dbReference type="ARBA" id="ARBA00022475"/>
    </source>
</evidence>
<feature type="transmembrane region" description="Helical" evidence="11">
    <location>
        <begin position="106"/>
        <end position="124"/>
    </location>
</feature>
<evidence type="ECO:0000256" key="9">
    <source>
        <dbReference type="ARBA" id="ARBA00023136"/>
    </source>
</evidence>
<keyword evidence="5" id="KW-1003">Cell membrane</keyword>
<dbReference type="PROSITE" id="PS50928">
    <property type="entry name" value="ABC_TM1"/>
    <property type="match status" value="1"/>
</dbReference>
<evidence type="ECO:0000256" key="4">
    <source>
        <dbReference type="ARBA" id="ARBA00022448"/>
    </source>
</evidence>
<accession>A0AAE3TAB4</accession>
<feature type="transmembrane region" description="Helical" evidence="11">
    <location>
        <begin position="77"/>
        <end position="99"/>
    </location>
</feature>
<dbReference type="InterPro" id="IPR035906">
    <property type="entry name" value="MetI-like_sf"/>
</dbReference>
<comment type="subcellular location">
    <subcellularLocation>
        <location evidence="2 11">Cell membrane</location>
        <topology evidence="2 11">Multi-pass membrane protein</topology>
    </subcellularLocation>
</comment>
<dbReference type="GO" id="GO:0015423">
    <property type="term" value="F:ABC-type maltose transporter activity"/>
    <property type="evidence" value="ECO:0007669"/>
    <property type="project" value="TreeGrafter"/>
</dbReference>
<comment type="function">
    <text evidence="1">Part of the ABC transporter complex MalEFGK involved in maltose/maltodextrin import. Probably responsible for the translocation of the substrate across the membrane.</text>
</comment>
<keyword evidence="6" id="KW-0762">Sugar transport</keyword>
<keyword evidence="14" id="KW-1185">Reference proteome</keyword>
<dbReference type="PANTHER" id="PTHR32243:SF50">
    <property type="entry name" value="MALTOSE_MALTODEXTRIN TRANSPORT SYSTEM PERMEASE PROTEIN MALG"/>
    <property type="match status" value="1"/>
</dbReference>
<dbReference type="Proteomes" id="UP001220964">
    <property type="component" value="Unassembled WGS sequence"/>
</dbReference>
<name>A0AAE3TAB4_9RHOB</name>
<sequence>MAQSEITAGAPGTPIRVEAPARPDWEMLARQSRRARLWKNGLLIAFLTLVSVPIVLPFFWMFVISVSARTGGVESDVLWRACAVLVPATFAYGAAHVALPRRKQRWIAGGALLAAAALGLYLMVGEALHLNNYRFLVNPNLIEDIRGAATAGGQFPWVWTAFANSFYVATTSMLLKVIVATLAGYYLSRFAFRGRSGFLQGLLILEVFHPWMLTIPIFLVIFWVGLLNTLSGPILVLTAIDLPFFIFIMKGFFDAVPWDIEMSAMTDGASRRQAFRMVVLPQVRAGLIAIAVLGFIKGWEEYVFVTALRTGNSFWVMSTYLYYVAEDVMGVDYGLVAAVSVFYILPSLVLYLFCQKYLTQMTLGGVKG</sequence>
<proteinExistence type="inferred from homology"/>
<evidence type="ECO:0000256" key="2">
    <source>
        <dbReference type="ARBA" id="ARBA00004651"/>
    </source>
</evidence>
<evidence type="ECO:0000313" key="13">
    <source>
        <dbReference type="EMBL" id="MDF0603097.1"/>
    </source>
</evidence>
<dbReference type="EMBL" id="JARGYC010000075">
    <property type="protein sequence ID" value="MDF0603097.1"/>
    <property type="molecule type" value="Genomic_DNA"/>
</dbReference>
<keyword evidence="8 11" id="KW-1133">Transmembrane helix</keyword>